<evidence type="ECO:0000256" key="3">
    <source>
        <dbReference type="SAM" id="Coils"/>
    </source>
</evidence>
<keyword evidence="2 3" id="KW-0175">Coiled coil</keyword>
<feature type="coiled-coil region" evidence="3">
    <location>
        <begin position="86"/>
        <end position="113"/>
    </location>
</feature>
<dbReference type="InterPro" id="IPR058647">
    <property type="entry name" value="BSH_CzcB-like"/>
</dbReference>
<organism evidence="6 7">
    <name type="scientific">Candidatus Desulfolinea nitratireducens</name>
    <dbReference type="NCBI Taxonomy" id="2841698"/>
    <lineage>
        <taxon>Bacteria</taxon>
        <taxon>Bacillati</taxon>
        <taxon>Chloroflexota</taxon>
        <taxon>Anaerolineae</taxon>
        <taxon>Anaerolineales</taxon>
        <taxon>Anaerolineales incertae sedis</taxon>
        <taxon>Candidatus Desulfolinea</taxon>
    </lineage>
</organism>
<evidence type="ECO:0000313" key="7">
    <source>
        <dbReference type="Proteomes" id="UP000614469"/>
    </source>
</evidence>
<dbReference type="PROSITE" id="PS51257">
    <property type="entry name" value="PROKAR_LIPOPROTEIN"/>
    <property type="match status" value="1"/>
</dbReference>
<accession>A0A8J6NIU9</accession>
<dbReference type="PANTHER" id="PTHR32347:SF23">
    <property type="entry name" value="BLL5650 PROTEIN"/>
    <property type="match status" value="1"/>
</dbReference>
<proteinExistence type="predicted"/>
<dbReference type="EMBL" id="JACNJN010000068">
    <property type="protein sequence ID" value="MBC8334472.1"/>
    <property type="molecule type" value="Genomic_DNA"/>
</dbReference>
<reference evidence="6 7" key="1">
    <citation type="submission" date="2020-08" db="EMBL/GenBank/DDBJ databases">
        <title>Bridging the membrane lipid divide: bacteria of the FCB group superphylum have the potential to synthesize archaeal ether lipids.</title>
        <authorList>
            <person name="Villanueva L."/>
            <person name="Von Meijenfeldt F.A.B."/>
            <person name="Westbye A.B."/>
            <person name="Yadav S."/>
            <person name="Hopmans E.C."/>
            <person name="Dutilh B.E."/>
            <person name="Sinninghe Damste J.S."/>
        </authorList>
    </citation>
    <scope>NUCLEOTIDE SEQUENCE [LARGE SCALE GENOMIC DNA]</scope>
    <source>
        <strain evidence="6">NIOZ-UU36</strain>
    </source>
</reference>
<dbReference type="Gene3D" id="2.40.50.100">
    <property type="match status" value="2"/>
</dbReference>
<dbReference type="GO" id="GO:0030313">
    <property type="term" value="C:cell envelope"/>
    <property type="evidence" value="ECO:0007669"/>
    <property type="project" value="UniProtKB-SubCell"/>
</dbReference>
<comment type="caution">
    <text evidence="6">The sequence shown here is derived from an EMBL/GenBank/DDBJ whole genome shotgun (WGS) entry which is preliminary data.</text>
</comment>
<evidence type="ECO:0000256" key="1">
    <source>
        <dbReference type="ARBA" id="ARBA00004196"/>
    </source>
</evidence>
<evidence type="ECO:0000256" key="2">
    <source>
        <dbReference type="ARBA" id="ARBA00023054"/>
    </source>
</evidence>
<dbReference type="AlphaFoldDB" id="A0A8J6NIU9"/>
<dbReference type="Proteomes" id="UP000614469">
    <property type="component" value="Unassembled WGS sequence"/>
</dbReference>
<keyword evidence="4" id="KW-0732">Signal</keyword>
<gene>
    <name evidence="6" type="ORF">H8E29_04345</name>
</gene>
<dbReference type="Pfam" id="PF25973">
    <property type="entry name" value="BSH_CzcB"/>
    <property type="match status" value="1"/>
</dbReference>
<evidence type="ECO:0000259" key="5">
    <source>
        <dbReference type="Pfam" id="PF25973"/>
    </source>
</evidence>
<comment type="subcellular location">
    <subcellularLocation>
        <location evidence="1">Cell envelope</location>
    </subcellularLocation>
</comment>
<dbReference type="InterPro" id="IPR050465">
    <property type="entry name" value="UPF0194_transport"/>
</dbReference>
<sequence length="296" mass="31892">MKRLTIFSIFVLLTAVLSACGTDAPVAEETPIPTVMADNFIIAEGRLEPSRFADIAFSASGIVDEVFVVEGAQVSEGEILARLENTDLLEMDVEQAQDAVDRAEADILTEVAEAYQALRVAQQRLDNYSLPSKFDGMTPAEAAEAMLVKVNKARDEFEPYLGFDNLRGYAKVLEEALDDAWADYNQSLTWMNREADLEAAKIRLAQAQADHANLLAGEDIVAQKNLSAAESALSNAELRSPISGTVADLNVKAGESIGSGQTVASIADFSDWVVKTTDLTELDVVNIAEGQTVTVT</sequence>
<name>A0A8J6NIU9_9CHLR</name>
<dbReference type="PANTHER" id="PTHR32347">
    <property type="entry name" value="EFFLUX SYSTEM COMPONENT YKNX-RELATED"/>
    <property type="match status" value="1"/>
</dbReference>
<feature type="chain" id="PRO_5035293532" evidence="4">
    <location>
        <begin position="20"/>
        <end position="296"/>
    </location>
</feature>
<protein>
    <submittedName>
        <fullName evidence="6">Efflux RND transporter periplasmic adaptor subunit</fullName>
    </submittedName>
</protein>
<dbReference type="SUPFAM" id="SSF111369">
    <property type="entry name" value="HlyD-like secretion proteins"/>
    <property type="match status" value="2"/>
</dbReference>
<feature type="non-terminal residue" evidence="6">
    <location>
        <position position="296"/>
    </location>
</feature>
<feature type="domain" description="CzcB-like barrel-sandwich hybrid" evidence="5">
    <location>
        <begin position="52"/>
        <end position="268"/>
    </location>
</feature>
<evidence type="ECO:0000256" key="4">
    <source>
        <dbReference type="SAM" id="SignalP"/>
    </source>
</evidence>
<feature type="signal peptide" evidence="4">
    <location>
        <begin position="1"/>
        <end position="19"/>
    </location>
</feature>
<evidence type="ECO:0000313" key="6">
    <source>
        <dbReference type="EMBL" id="MBC8334472.1"/>
    </source>
</evidence>